<feature type="transmembrane region" description="Helical" evidence="1">
    <location>
        <begin position="86"/>
        <end position="104"/>
    </location>
</feature>
<evidence type="ECO:0000313" key="2">
    <source>
        <dbReference type="EMBL" id="KAF0734023.1"/>
    </source>
</evidence>
<feature type="transmembrane region" description="Helical" evidence="1">
    <location>
        <begin position="402"/>
        <end position="424"/>
    </location>
</feature>
<dbReference type="SUPFAM" id="SSF103473">
    <property type="entry name" value="MFS general substrate transporter"/>
    <property type="match status" value="1"/>
</dbReference>
<comment type="caution">
    <text evidence="2">The sequence shown here is derived from an EMBL/GenBank/DDBJ whole genome shotgun (WGS) entry which is preliminary data.</text>
</comment>
<feature type="transmembrane region" description="Helical" evidence="1">
    <location>
        <begin position="116"/>
        <end position="135"/>
    </location>
</feature>
<organism evidence="2 3">
    <name type="scientific">Aphanomyces euteiches</name>
    <dbReference type="NCBI Taxonomy" id="100861"/>
    <lineage>
        <taxon>Eukaryota</taxon>
        <taxon>Sar</taxon>
        <taxon>Stramenopiles</taxon>
        <taxon>Oomycota</taxon>
        <taxon>Saprolegniomycetes</taxon>
        <taxon>Saprolegniales</taxon>
        <taxon>Verrucalvaceae</taxon>
        <taxon>Aphanomyces</taxon>
    </lineage>
</organism>
<evidence type="ECO:0008006" key="4">
    <source>
        <dbReference type="Google" id="ProtNLM"/>
    </source>
</evidence>
<accession>A0A6G0X2B8</accession>
<gene>
    <name evidence="2" type="ORF">Ae201684_009196</name>
</gene>
<dbReference type="AlphaFoldDB" id="A0A6G0X2B8"/>
<reference evidence="2 3" key="1">
    <citation type="submission" date="2019-07" db="EMBL/GenBank/DDBJ databases">
        <title>Genomics analysis of Aphanomyces spp. identifies a new class of oomycete effector associated with host adaptation.</title>
        <authorList>
            <person name="Gaulin E."/>
        </authorList>
    </citation>
    <scope>NUCLEOTIDE SEQUENCE [LARGE SCALE GENOMIC DNA]</scope>
    <source>
        <strain evidence="2 3">ATCC 201684</strain>
    </source>
</reference>
<feature type="transmembrane region" description="Helical" evidence="1">
    <location>
        <begin position="262"/>
        <end position="289"/>
    </location>
</feature>
<keyword evidence="1" id="KW-0472">Membrane</keyword>
<proteinExistence type="predicted"/>
<feature type="transmembrane region" description="Helical" evidence="1">
    <location>
        <begin position="55"/>
        <end position="74"/>
    </location>
</feature>
<feature type="transmembrane region" description="Helical" evidence="1">
    <location>
        <begin position="18"/>
        <end position="35"/>
    </location>
</feature>
<dbReference type="Proteomes" id="UP000481153">
    <property type="component" value="Unassembled WGS sequence"/>
</dbReference>
<dbReference type="EMBL" id="VJMJ01000118">
    <property type="protein sequence ID" value="KAF0734023.1"/>
    <property type="molecule type" value="Genomic_DNA"/>
</dbReference>
<sequence>MIQTFKAISSFRWKAQMLGYWLIYLSQGAFFGALGPTLQELSYQGNAVSTYNPAFAWHGLGAILTAGFFSEVLIQACLSSKLERSALHLMLGVVSLLLAGWYVALPWVNQAGGSEWSSWFFFIKGCIVAIANVTINKCAAWAAAGNETTTRRVVNSLNGAFAVGTVWGPILGVIQRQTKLELEYLFIMFGGLALVAAFLIFFTECPNPSEEESTSLLRFEEDLRSVPPVLPSPISGSVFLHVKHDLGAANLNPDSYDPEANFIVLLVMIITTLYYGIQMGLAAFLFQYLEVVLGLDYGESLHSYCCAIMCVFWLALALSYSAFTSCFFENMKSLGWLFFLNVLSVGTMAAVSFGQHLFGDKYVIPMLTGNLVLFAIVISPLFTGTIQGLTNVVNPDLLARVSSLLVFGCFCGEAFIPLLMGFFMGDYSGSGFGAGTIIYITFVLSICMMLTTGWFWYSVSCKEDAKQKAKAAAAAAPSPPKPTAWTDSKH</sequence>
<keyword evidence="1" id="KW-0812">Transmembrane</keyword>
<name>A0A6G0X2B8_9STRA</name>
<feature type="transmembrane region" description="Helical" evidence="1">
    <location>
        <begin position="184"/>
        <end position="203"/>
    </location>
</feature>
<dbReference type="VEuPathDB" id="FungiDB:AeMF1_013937"/>
<feature type="transmembrane region" description="Helical" evidence="1">
    <location>
        <begin position="436"/>
        <end position="457"/>
    </location>
</feature>
<feature type="transmembrane region" description="Helical" evidence="1">
    <location>
        <begin position="301"/>
        <end position="322"/>
    </location>
</feature>
<dbReference type="InterPro" id="IPR036259">
    <property type="entry name" value="MFS_trans_sf"/>
</dbReference>
<evidence type="ECO:0000313" key="3">
    <source>
        <dbReference type="Proteomes" id="UP000481153"/>
    </source>
</evidence>
<protein>
    <recommendedName>
        <fullName evidence="4">Major facilitator superfamily (MFS) profile domain-containing protein</fullName>
    </recommendedName>
</protein>
<keyword evidence="1" id="KW-1133">Transmembrane helix</keyword>
<dbReference type="Gene3D" id="1.20.1250.20">
    <property type="entry name" value="MFS general substrate transporter like domains"/>
    <property type="match status" value="1"/>
</dbReference>
<keyword evidence="3" id="KW-1185">Reference proteome</keyword>
<evidence type="ECO:0000256" key="1">
    <source>
        <dbReference type="SAM" id="Phobius"/>
    </source>
</evidence>
<feature type="transmembrane region" description="Helical" evidence="1">
    <location>
        <begin position="334"/>
        <end position="353"/>
    </location>
</feature>